<comment type="caution">
    <text evidence="14">The sequence shown here is derived from an EMBL/GenBank/DDBJ whole genome shotgun (WGS) entry which is preliminary data.</text>
</comment>
<dbReference type="Pfam" id="PF07654">
    <property type="entry name" value="C1-set"/>
    <property type="match status" value="1"/>
</dbReference>
<comment type="similarity">
    <text evidence="2">Belongs to the MHC class II family.</text>
</comment>
<dbReference type="InterPro" id="IPR003006">
    <property type="entry name" value="Ig/MHC_CS"/>
</dbReference>
<dbReference type="AlphaFoldDB" id="A0A7K8G2Y2"/>
<dbReference type="InterPro" id="IPR007110">
    <property type="entry name" value="Ig-like_dom"/>
</dbReference>
<keyword evidence="4" id="KW-0732">Signal</keyword>
<dbReference type="Gene3D" id="2.60.40.10">
    <property type="entry name" value="Immunoglobulins"/>
    <property type="match status" value="1"/>
</dbReference>
<evidence type="ECO:0000256" key="5">
    <source>
        <dbReference type="ARBA" id="ARBA00022859"/>
    </source>
</evidence>
<evidence type="ECO:0000256" key="10">
    <source>
        <dbReference type="ARBA" id="ARBA00023180"/>
    </source>
</evidence>
<dbReference type="InterPro" id="IPR036179">
    <property type="entry name" value="Ig-like_dom_sf"/>
</dbReference>
<evidence type="ECO:0000256" key="4">
    <source>
        <dbReference type="ARBA" id="ARBA00022729"/>
    </source>
</evidence>
<feature type="transmembrane region" description="Helical" evidence="12">
    <location>
        <begin position="195"/>
        <end position="213"/>
    </location>
</feature>
<sequence>EHMITQTEFYQKTLDLKVDGGEFMFDFDGDEIFHVENEETVWRLPEFQEFTSFEAQGALQNIAIDKQNLENSMAAYNNSRIPIVSPDTVVFPKHLVEEEEPNILICYVSKFWPPVMKLRWLRNGLPVSQGVLETPFYPGNDNTFRKFSYLPFIPAAGDYYDCQVEHEGMETPARTHWEPQILAPASEATETVICALGLAVGIVGIAAGTILIIQGMKLGRARMERGML</sequence>
<comment type="subcellular location">
    <subcellularLocation>
        <location evidence="1">Membrane</location>
        <topology evidence="1">Single-pass type I membrane protein</topology>
    </subcellularLocation>
</comment>
<dbReference type="GO" id="GO:0002504">
    <property type="term" value="P:antigen processing and presentation of peptide or polysaccharide antigen via MHC class II"/>
    <property type="evidence" value="ECO:0007669"/>
    <property type="project" value="UniProtKB-KW"/>
</dbReference>
<evidence type="ECO:0000256" key="1">
    <source>
        <dbReference type="ARBA" id="ARBA00004479"/>
    </source>
</evidence>
<dbReference type="InterPro" id="IPR001003">
    <property type="entry name" value="MHC_II_a_N"/>
</dbReference>
<dbReference type="GO" id="GO:0042613">
    <property type="term" value="C:MHC class II protein complex"/>
    <property type="evidence" value="ECO:0007669"/>
    <property type="project" value="UniProtKB-KW"/>
</dbReference>
<evidence type="ECO:0000256" key="2">
    <source>
        <dbReference type="ARBA" id="ARBA00007394"/>
    </source>
</evidence>
<dbReference type="GO" id="GO:0002250">
    <property type="term" value="P:adaptive immune response"/>
    <property type="evidence" value="ECO:0007669"/>
    <property type="project" value="UniProtKB-KW"/>
</dbReference>
<protein>
    <submittedName>
        <fullName evidence="14">DRA protein</fullName>
    </submittedName>
</protein>
<organism evidence="14 15">
    <name type="scientific">Orthonyx spaldingii</name>
    <name type="common">Chowchilla</name>
    <dbReference type="NCBI Taxonomy" id="38397"/>
    <lineage>
        <taxon>Eukaryota</taxon>
        <taxon>Metazoa</taxon>
        <taxon>Chordata</taxon>
        <taxon>Craniata</taxon>
        <taxon>Vertebrata</taxon>
        <taxon>Euteleostomi</taxon>
        <taxon>Archelosauria</taxon>
        <taxon>Archosauria</taxon>
        <taxon>Dinosauria</taxon>
        <taxon>Saurischia</taxon>
        <taxon>Theropoda</taxon>
        <taxon>Coelurosauria</taxon>
        <taxon>Aves</taxon>
        <taxon>Neognathae</taxon>
        <taxon>Neoaves</taxon>
        <taxon>Telluraves</taxon>
        <taxon>Australaves</taxon>
        <taxon>Passeriformes</taxon>
        <taxon>Corvoidea</taxon>
        <taxon>Orthonychidae</taxon>
        <taxon>Orthonyx</taxon>
    </lineage>
</organism>
<keyword evidence="5" id="KW-0391">Immunity</keyword>
<dbReference type="EMBL" id="VZTJ01000453">
    <property type="protein sequence ID" value="NXB98681.1"/>
    <property type="molecule type" value="Genomic_DNA"/>
</dbReference>
<dbReference type="PANTHER" id="PTHR19944:SF86">
    <property type="entry name" value="HLA CLASS II HISTOCOMPATIBILITY ANTIGEN, DR ALPHA CHAIN"/>
    <property type="match status" value="1"/>
</dbReference>
<dbReference type="SUPFAM" id="SSF54452">
    <property type="entry name" value="MHC antigen-recognition domain"/>
    <property type="match status" value="1"/>
</dbReference>
<dbReference type="PANTHER" id="PTHR19944">
    <property type="entry name" value="MHC CLASS II-RELATED"/>
    <property type="match status" value="1"/>
</dbReference>
<dbReference type="SMART" id="SM00920">
    <property type="entry name" value="MHC_II_alpha"/>
    <property type="match status" value="1"/>
</dbReference>
<keyword evidence="9" id="KW-1015">Disulfide bond</keyword>
<evidence type="ECO:0000256" key="9">
    <source>
        <dbReference type="ARBA" id="ARBA00023157"/>
    </source>
</evidence>
<evidence type="ECO:0000313" key="14">
    <source>
        <dbReference type="EMBL" id="NXB98681.1"/>
    </source>
</evidence>
<evidence type="ECO:0000256" key="11">
    <source>
        <dbReference type="ARBA" id="ARBA00023182"/>
    </source>
</evidence>
<dbReference type="PROSITE" id="PS50835">
    <property type="entry name" value="IG_LIKE"/>
    <property type="match status" value="1"/>
</dbReference>
<dbReference type="SMART" id="SM00407">
    <property type="entry name" value="IGc1"/>
    <property type="match status" value="1"/>
</dbReference>
<dbReference type="CDD" id="cd05767">
    <property type="entry name" value="IgC1_MHC_II_alpha"/>
    <property type="match status" value="1"/>
</dbReference>
<keyword evidence="6 12" id="KW-1133">Transmembrane helix</keyword>
<gene>
    <name evidence="14" type="primary">Mamudra</name>
    <name evidence="14" type="ORF">ORTSPA_R15171</name>
</gene>
<accession>A0A7K8G2Y2</accession>
<feature type="domain" description="Ig-like" evidence="13">
    <location>
        <begin position="86"/>
        <end position="176"/>
    </location>
</feature>
<dbReference type="InterPro" id="IPR050160">
    <property type="entry name" value="MHC/Immunoglobulin"/>
</dbReference>
<feature type="non-terminal residue" evidence="14">
    <location>
        <position position="1"/>
    </location>
</feature>
<dbReference type="SUPFAM" id="SSF48726">
    <property type="entry name" value="Immunoglobulin"/>
    <property type="match status" value="1"/>
</dbReference>
<dbReference type="Pfam" id="PF00993">
    <property type="entry name" value="MHC_II_alpha"/>
    <property type="match status" value="1"/>
</dbReference>
<keyword evidence="7" id="KW-1064">Adaptive immunity</keyword>
<feature type="non-terminal residue" evidence="14">
    <location>
        <position position="228"/>
    </location>
</feature>
<dbReference type="InterPro" id="IPR003597">
    <property type="entry name" value="Ig_C1-set"/>
</dbReference>
<evidence type="ECO:0000256" key="8">
    <source>
        <dbReference type="ARBA" id="ARBA00023136"/>
    </source>
</evidence>
<keyword evidence="8 12" id="KW-0472">Membrane</keyword>
<dbReference type="InterPro" id="IPR011162">
    <property type="entry name" value="MHC_I/II-like_Ag-recog"/>
</dbReference>
<reference evidence="14 15" key="1">
    <citation type="submission" date="2019-09" db="EMBL/GenBank/DDBJ databases">
        <title>Bird 10,000 Genomes (B10K) Project - Family phase.</title>
        <authorList>
            <person name="Zhang G."/>
        </authorList>
    </citation>
    <scope>NUCLEOTIDE SEQUENCE [LARGE SCALE GENOMIC DNA]</scope>
    <source>
        <strain evidence="14">B10K-DU-029-32</strain>
        <tissue evidence="14">Liver or heart</tissue>
    </source>
</reference>
<dbReference type="Gene3D" id="3.10.320.10">
    <property type="entry name" value="Class II Histocompatibility Antigen, M Beta Chain, Chain B, domain 1"/>
    <property type="match status" value="1"/>
</dbReference>
<evidence type="ECO:0000256" key="6">
    <source>
        <dbReference type="ARBA" id="ARBA00022989"/>
    </source>
</evidence>
<evidence type="ECO:0000256" key="12">
    <source>
        <dbReference type="SAM" id="Phobius"/>
    </source>
</evidence>
<dbReference type="Proteomes" id="UP000526602">
    <property type="component" value="Unassembled WGS sequence"/>
</dbReference>
<keyword evidence="11" id="KW-0491">MHC II</keyword>
<dbReference type="PROSITE" id="PS00290">
    <property type="entry name" value="IG_MHC"/>
    <property type="match status" value="1"/>
</dbReference>
<keyword evidence="10" id="KW-0325">Glycoprotein</keyword>
<evidence type="ECO:0000256" key="7">
    <source>
        <dbReference type="ARBA" id="ARBA00023130"/>
    </source>
</evidence>
<evidence type="ECO:0000313" key="15">
    <source>
        <dbReference type="Proteomes" id="UP000526602"/>
    </source>
</evidence>
<keyword evidence="3 12" id="KW-0812">Transmembrane</keyword>
<evidence type="ECO:0000259" key="13">
    <source>
        <dbReference type="PROSITE" id="PS50835"/>
    </source>
</evidence>
<dbReference type="InterPro" id="IPR013783">
    <property type="entry name" value="Ig-like_fold"/>
</dbReference>
<keyword evidence="15" id="KW-1185">Reference proteome</keyword>
<dbReference type="InterPro" id="IPR014745">
    <property type="entry name" value="MHC_II_a/b_N"/>
</dbReference>
<name>A0A7K8G2Y2_ORTSP</name>
<proteinExistence type="inferred from homology"/>
<evidence type="ECO:0000256" key="3">
    <source>
        <dbReference type="ARBA" id="ARBA00022692"/>
    </source>
</evidence>